<keyword evidence="1" id="KW-0812">Transmembrane</keyword>
<evidence type="ECO:0000313" key="3">
    <source>
        <dbReference type="Proteomes" id="UP001232148"/>
    </source>
</evidence>
<feature type="transmembrane region" description="Helical" evidence="1">
    <location>
        <begin position="68"/>
        <end position="87"/>
    </location>
</feature>
<accession>A0AAD9HTB9</accession>
<gene>
    <name evidence="2" type="ORF">LX32DRAFT_372280</name>
</gene>
<organism evidence="2 3">
    <name type="scientific">Colletotrichum zoysiae</name>
    <dbReference type="NCBI Taxonomy" id="1216348"/>
    <lineage>
        <taxon>Eukaryota</taxon>
        <taxon>Fungi</taxon>
        <taxon>Dikarya</taxon>
        <taxon>Ascomycota</taxon>
        <taxon>Pezizomycotina</taxon>
        <taxon>Sordariomycetes</taxon>
        <taxon>Hypocreomycetidae</taxon>
        <taxon>Glomerellales</taxon>
        <taxon>Glomerellaceae</taxon>
        <taxon>Colletotrichum</taxon>
        <taxon>Colletotrichum graminicola species complex</taxon>
    </lineage>
</organism>
<comment type="caution">
    <text evidence="2">The sequence shown here is derived from an EMBL/GenBank/DDBJ whole genome shotgun (WGS) entry which is preliminary data.</text>
</comment>
<reference evidence="2" key="1">
    <citation type="submission" date="2021-06" db="EMBL/GenBank/DDBJ databases">
        <title>Comparative genomics, transcriptomics and evolutionary studies reveal genomic signatures of adaptation to plant cell wall in hemibiotrophic fungi.</title>
        <authorList>
            <consortium name="DOE Joint Genome Institute"/>
            <person name="Baroncelli R."/>
            <person name="Diaz J.F."/>
            <person name="Benocci T."/>
            <person name="Peng M."/>
            <person name="Battaglia E."/>
            <person name="Haridas S."/>
            <person name="Andreopoulos W."/>
            <person name="Labutti K."/>
            <person name="Pangilinan J."/>
            <person name="Floch G.L."/>
            <person name="Makela M.R."/>
            <person name="Henrissat B."/>
            <person name="Grigoriev I.V."/>
            <person name="Crouch J.A."/>
            <person name="De Vries R.P."/>
            <person name="Sukno S.A."/>
            <person name="Thon M.R."/>
        </authorList>
    </citation>
    <scope>NUCLEOTIDE SEQUENCE</scope>
    <source>
        <strain evidence="2">MAFF235873</strain>
    </source>
</reference>
<name>A0AAD9HTB9_9PEZI</name>
<keyword evidence="1" id="KW-0472">Membrane</keyword>
<evidence type="ECO:0000256" key="1">
    <source>
        <dbReference type="SAM" id="Phobius"/>
    </source>
</evidence>
<dbReference type="AlphaFoldDB" id="A0AAD9HTB9"/>
<proteinExistence type="predicted"/>
<keyword evidence="1" id="KW-1133">Transmembrane helix</keyword>
<evidence type="ECO:0000313" key="2">
    <source>
        <dbReference type="EMBL" id="KAK2034653.1"/>
    </source>
</evidence>
<sequence>MHTTWPARSRRRGCCAGSLSTLVSAAAAAVLSPATFWELCRVAIRPSQSAPPPRQQIARSQPCRVGSLFSSSFLLLFFLFSAILFMWKPTLPCREVEQPTGYSSQRAESYAHHAIRRPCSCCSYSPIGMHERTVFRLT</sequence>
<dbReference type="Proteomes" id="UP001232148">
    <property type="component" value="Unassembled WGS sequence"/>
</dbReference>
<dbReference type="EMBL" id="MU842813">
    <property type="protein sequence ID" value="KAK2034653.1"/>
    <property type="molecule type" value="Genomic_DNA"/>
</dbReference>
<keyword evidence="3" id="KW-1185">Reference proteome</keyword>
<protein>
    <submittedName>
        <fullName evidence="2">Uncharacterized protein</fullName>
    </submittedName>
</protein>